<dbReference type="GO" id="GO:0005886">
    <property type="term" value="C:plasma membrane"/>
    <property type="evidence" value="ECO:0007669"/>
    <property type="project" value="TreeGrafter"/>
</dbReference>
<dbReference type="AlphaFoldDB" id="A0A398BCT5"/>
<feature type="transmembrane region" description="Helical" evidence="1">
    <location>
        <begin position="229"/>
        <end position="249"/>
    </location>
</feature>
<feature type="transmembrane region" description="Helical" evidence="1">
    <location>
        <begin position="440"/>
        <end position="461"/>
    </location>
</feature>
<keyword evidence="1" id="KW-0472">Membrane</keyword>
<evidence type="ECO:0000256" key="1">
    <source>
        <dbReference type="SAM" id="Phobius"/>
    </source>
</evidence>
<keyword evidence="3" id="KW-1185">Reference proteome</keyword>
<dbReference type="Proteomes" id="UP000266016">
    <property type="component" value="Unassembled WGS sequence"/>
</dbReference>
<keyword evidence="1" id="KW-1133">Transmembrane helix</keyword>
<comment type="caution">
    <text evidence="2">The sequence shown here is derived from an EMBL/GenBank/DDBJ whole genome shotgun (WGS) entry which is preliminary data.</text>
</comment>
<evidence type="ECO:0000313" key="2">
    <source>
        <dbReference type="EMBL" id="RID85433.1"/>
    </source>
</evidence>
<keyword evidence="1" id="KW-0812">Transmembrane</keyword>
<reference evidence="2 3" key="1">
    <citation type="submission" date="2018-08" db="EMBL/GenBank/DDBJ databases">
        <title>Bacillus jemisoniae sp. nov., Bacillus chryseoplanitiae sp. nov., Bacillus resnikiae sp. nov., and Bacillus frankliniae sp. nov., isolated from Viking spacecraft and associated surfaces.</title>
        <authorList>
            <person name="Seuylemezian A."/>
            <person name="Vaishampayan P."/>
        </authorList>
    </citation>
    <scope>NUCLEOTIDE SEQUENCE [LARGE SCALE GENOMIC DNA]</scope>
    <source>
        <strain evidence="2 3">MA001</strain>
    </source>
</reference>
<dbReference type="EMBL" id="QWVS01000018">
    <property type="protein sequence ID" value="RID85433.1"/>
    <property type="molecule type" value="Genomic_DNA"/>
</dbReference>
<proteinExistence type="predicted"/>
<gene>
    <name evidence="2" type="ORF">D1953_11515</name>
</gene>
<protein>
    <submittedName>
        <fullName evidence="2">GntP family permease</fullName>
    </submittedName>
</protein>
<feature type="transmembrane region" description="Helical" evidence="1">
    <location>
        <begin position="6"/>
        <end position="23"/>
    </location>
</feature>
<evidence type="ECO:0000313" key="3">
    <source>
        <dbReference type="Proteomes" id="UP000266016"/>
    </source>
</evidence>
<dbReference type="Pfam" id="PF02447">
    <property type="entry name" value="GntP_permease"/>
    <property type="match status" value="1"/>
</dbReference>
<dbReference type="PANTHER" id="PTHR30354:SF7">
    <property type="entry name" value="BLL7963 PROTEIN"/>
    <property type="match status" value="1"/>
</dbReference>
<dbReference type="RefSeq" id="WP_119117329.1">
    <property type="nucleotide sequence ID" value="NZ_QWVS01000018.1"/>
</dbReference>
<feature type="transmembrane region" description="Helical" evidence="1">
    <location>
        <begin position="178"/>
        <end position="199"/>
    </location>
</feature>
<dbReference type="InterPro" id="IPR003474">
    <property type="entry name" value="Glcn_transporter"/>
</dbReference>
<organism evidence="2 3">
    <name type="scientific">Peribacillus asahii</name>
    <dbReference type="NCBI Taxonomy" id="228899"/>
    <lineage>
        <taxon>Bacteria</taxon>
        <taxon>Bacillati</taxon>
        <taxon>Bacillota</taxon>
        <taxon>Bacilli</taxon>
        <taxon>Bacillales</taxon>
        <taxon>Bacillaceae</taxon>
        <taxon>Peribacillus</taxon>
    </lineage>
</organism>
<dbReference type="GO" id="GO:0015128">
    <property type="term" value="F:gluconate transmembrane transporter activity"/>
    <property type="evidence" value="ECO:0007669"/>
    <property type="project" value="InterPro"/>
</dbReference>
<dbReference type="PANTHER" id="PTHR30354">
    <property type="entry name" value="GNT FAMILY GLUCONATE TRANSPORTER"/>
    <property type="match status" value="1"/>
</dbReference>
<sequence length="462" mass="49124">MFIEVIAILFSLGLLIFLAYRGFPVIVIAPIVTLLAVALSGMALLPSYTEVYMPNLANYIKTWFPIFILGAVFGKLMELNGGTASIAKKIMDIVGVKRALLATILACSILTYGGVSLFVVVFAVYPFAAAVFREANIPKRFIPAVIVLGGCTYTMDAFPGTPQIQNIIPTNYFGTDAYAAPITGLVAGTIIFSLGYLWLSRRIKKANLAGEGYGEGHKNEPVVNPDEKLINFWVAIIPLVVVVVLNFVFTKTRWSVSNWYTPELLQETFKVENLSSVTSTWALIVALVFGIIAALLINIKAFTGSKLSSGLTVAAGGSLLAVFNVASEVGFGNVVKTLPGFEVIRNGITGVSSHPLISESIAVNVLAGVVGSSSGGMSIALEVMGQHYLNLANSIGMNPEFLHRVASMSAGGLDSLPHSGATITILAICGLTHRQSYGDIFAITIMKAIVAFSTAVILSFIV</sequence>
<feature type="transmembrane region" description="Helical" evidence="1">
    <location>
        <begin position="99"/>
        <end position="125"/>
    </location>
</feature>
<feature type="transmembrane region" description="Helical" evidence="1">
    <location>
        <begin position="28"/>
        <end position="48"/>
    </location>
</feature>
<accession>A0A398BCT5</accession>
<name>A0A398BCT5_9BACI</name>
<feature type="transmembrane region" description="Helical" evidence="1">
    <location>
        <begin position="280"/>
        <end position="299"/>
    </location>
</feature>
<feature type="transmembrane region" description="Helical" evidence="1">
    <location>
        <begin position="60"/>
        <end position="78"/>
    </location>
</feature>